<dbReference type="InterPro" id="IPR011785">
    <property type="entry name" value="Tscrpt_reg_PpsR-CrtJ"/>
</dbReference>
<keyword evidence="3" id="KW-1185">Reference proteome</keyword>
<reference evidence="2 3" key="1">
    <citation type="submission" date="2018-11" db="EMBL/GenBank/DDBJ databases">
        <title>Tabrizicola sp. isolated from sediment of alpine lake.</title>
        <authorList>
            <person name="Liu Z."/>
        </authorList>
    </citation>
    <scope>NUCLEOTIDE SEQUENCE [LARGE SCALE GENOMIC DNA]</scope>
    <source>
        <strain evidence="2 3">DRYC-M-16</strain>
    </source>
</reference>
<dbReference type="InterPro" id="IPR002197">
    <property type="entry name" value="HTH_Fis"/>
</dbReference>
<comment type="caution">
    <text evidence="2">The sequence shown here is derived from an EMBL/GenBank/DDBJ whole genome shotgun (WGS) entry which is preliminary data.</text>
</comment>
<dbReference type="InterPro" id="IPR035965">
    <property type="entry name" value="PAS-like_dom_sf"/>
</dbReference>
<evidence type="ECO:0000313" key="3">
    <source>
        <dbReference type="Proteomes" id="UP000297741"/>
    </source>
</evidence>
<dbReference type="CDD" id="cd00130">
    <property type="entry name" value="PAS"/>
    <property type="match status" value="2"/>
</dbReference>
<gene>
    <name evidence="2" type="primary">ppsR</name>
    <name evidence="2" type="ORF">EEB11_11610</name>
</gene>
<dbReference type="SUPFAM" id="SSF55785">
    <property type="entry name" value="PYP-like sensor domain (PAS domain)"/>
    <property type="match status" value="2"/>
</dbReference>
<dbReference type="Proteomes" id="UP000297741">
    <property type="component" value="Unassembled WGS sequence"/>
</dbReference>
<dbReference type="SUPFAM" id="SSF46689">
    <property type="entry name" value="Homeodomain-like"/>
    <property type="match status" value="1"/>
</dbReference>
<dbReference type="SMART" id="SM00091">
    <property type="entry name" value="PAS"/>
    <property type="match status" value="2"/>
</dbReference>
<accession>A0ABY2KKD0</accession>
<dbReference type="PRINTS" id="PR01590">
    <property type="entry name" value="HTHFIS"/>
</dbReference>
<proteinExistence type="predicted"/>
<dbReference type="Pfam" id="PF13426">
    <property type="entry name" value="PAS_9"/>
    <property type="match status" value="1"/>
</dbReference>
<name>A0ABY2KKD0_9RHOB</name>
<evidence type="ECO:0000259" key="1">
    <source>
        <dbReference type="PROSITE" id="PS50112"/>
    </source>
</evidence>
<dbReference type="NCBIfam" id="TIGR02040">
    <property type="entry name" value="PpsR-CrtJ"/>
    <property type="match status" value="1"/>
</dbReference>
<dbReference type="InterPro" id="IPR009057">
    <property type="entry name" value="Homeodomain-like_sf"/>
</dbReference>
<feature type="domain" description="PAS" evidence="1">
    <location>
        <begin position="154"/>
        <end position="206"/>
    </location>
</feature>
<evidence type="ECO:0000313" key="2">
    <source>
        <dbReference type="EMBL" id="TGD42914.1"/>
    </source>
</evidence>
<organism evidence="2 3">
    <name type="scientific">Pseudotabrizicola sediminis</name>
    <dbReference type="NCBI Taxonomy" id="2486418"/>
    <lineage>
        <taxon>Bacteria</taxon>
        <taxon>Pseudomonadati</taxon>
        <taxon>Pseudomonadota</taxon>
        <taxon>Alphaproteobacteria</taxon>
        <taxon>Rhodobacterales</taxon>
        <taxon>Paracoccaceae</taxon>
        <taxon>Pseudotabrizicola</taxon>
    </lineage>
</organism>
<dbReference type="InterPro" id="IPR013767">
    <property type="entry name" value="PAS_fold"/>
</dbReference>
<dbReference type="Gene3D" id="3.30.450.20">
    <property type="entry name" value="PAS domain"/>
    <property type="match status" value="3"/>
</dbReference>
<sequence length="470" mass="51288">MTTDGRHLLSSGKLPLIAPEVLGEIIASASDLALLISPTHRVVSVLVNPAHGIQARVADWEGASLQSILAGESWRKLEARLADLGSRRVPPVIELNHADRTAWEFPVRYSLHRIGSDDSVLMVGRDLRPIAEVQQQLISAQLALERDYEAQREADTRYRVLMEVGRDPIVIVSMSTGRITDLNPAAAVLLGGSRAEMVGAAIAQEFEGRRRGEFLESMANLAVAESGGPIELSARRSQKRLLVTPTMFRAAGERLLMCQIDLADSVTPQGDDLTDNLAHMYQDGVDGIVFTDAEGLIVSANEAFLNLTDSANTAAVRGRSLADYLVRGAVDLRVLMDNVKRTGQLRLYATRLTTDFSGQTAVELSASWLNDRPNPVLALVVRDVSRADSLRRPSGVPNEEGMRNVMDLVGSSTLKDIVAETTDVIEKMCIETALELTRNNRVAAADMLSLSRQSLYVKLRKYGLINKDGD</sequence>
<protein>
    <submittedName>
        <fullName evidence="2">Transcriptional regulator PpsR</fullName>
    </submittedName>
</protein>
<dbReference type="Gene3D" id="1.10.10.60">
    <property type="entry name" value="Homeodomain-like"/>
    <property type="match status" value="1"/>
</dbReference>
<dbReference type="EMBL" id="RPEM01000007">
    <property type="protein sequence ID" value="TGD42914.1"/>
    <property type="molecule type" value="Genomic_DNA"/>
</dbReference>
<dbReference type="InterPro" id="IPR000014">
    <property type="entry name" value="PAS"/>
</dbReference>
<dbReference type="Pfam" id="PF02954">
    <property type="entry name" value="HTH_8"/>
    <property type="match status" value="1"/>
</dbReference>
<dbReference type="Gene3D" id="1.20.5.430">
    <property type="match status" value="1"/>
</dbReference>
<dbReference type="Pfam" id="PF00989">
    <property type="entry name" value="PAS"/>
    <property type="match status" value="1"/>
</dbReference>
<dbReference type="PROSITE" id="PS50112">
    <property type="entry name" value="PAS"/>
    <property type="match status" value="1"/>
</dbReference>